<dbReference type="CDD" id="cd00830">
    <property type="entry name" value="KAS_III"/>
    <property type="match status" value="1"/>
</dbReference>
<dbReference type="HAMAP" id="MF_01815">
    <property type="entry name" value="FabH"/>
    <property type="match status" value="1"/>
</dbReference>
<comment type="subcellular location">
    <subcellularLocation>
        <location evidence="9">Cytoplasm</location>
    </subcellularLocation>
</comment>
<evidence type="ECO:0000256" key="9">
    <source>
        <dbReference type="HAMAP-Rule" id="MF_01815"/>
    </source>
</evidence>
<keyword evidence="7 9" id="KW-0275">Fatty acid biosynthesis</keyword>
<dbReference type="Pfam" id="PF08541">
    <property type="entry name" value="ACP_syn_III_C"/>
    <property type="match status" value="1"/>
</dbReference>
<name>A0ABV6A799_9PSEU</name>
<dbReference type="Proteomes" id="UP001589693">
    <property type="component" value="Unassembled WGS sequence"/>
</dbReference>
<feature type="domain" description="Beta-ketoacyl-[acyl-carrier-protein] synthase III C-terminal" evidence="10">
    <location>
        <begin position="223"/>
        <end position="311"/>
    </location>
</feature>
<evidence type="ECO:0000256" key="8">
    <source>
        <dbReference type="ARBA" id="ARBA00023315"/>
    </source>
</evidence>
<evidence type="ECO:0000313" key="12">
    <source>
        <dbReference type="EMBL" id="MFB9909055.1"/>
    </source>
</evidence>
<feature type="region of interest" description="ACP-binding" evidence="9">
    <location>
        <begin position="239"/>
        <end position="243"/>
    </location>
</feature>
<evidence type="ECO:0000256" key="1">
    <source>
        <dbReference type="ARBA" id="ARBA00008642"/>
    </source>
</evidence>
<evidence type="ECO:0000259" key="10">
    <source>
        <dbReference type="Pfam" id="PF08541"/>
    </source>
</evidence>
<evidence type="ECO:0000256" key="2">
    <source>
        <dbReference type="ARBA" id="ARBA00022490"/>
    </source>
</evidence>
<dbReference type="RefSeq" id="WP_377861396.1">
    <property type="nucleotide sequence ID" value="NZ_JBHLZU010000032.1"/>
</dbReference>
<dbReference type="NCBIfam" id="NF006829">
    <property type="entry name" value="PRK09352.1"/>
    <property type="match status" value="1"/>
</dbReference>
<keyword evidence="6 9" id="KW-0443">Lipid metabolism</keyword>
<evidence type="ECO:0000256" key="6">
    <source>
        <dbReference type="ARBA" id="ARBA00023098"/>
    </source>
</evidence>
<dbReference type="InterPro" id="IPR013751">
    <property type="entry name" value="ACP_syn_III_N"/>
</dbReference>
<keyword evidence="4 9" id="KW-0808">Transferase</keyword>
<dbReference type="EC" id="2.3.1.180" evidence="9"/>
<feature type="active site" evidence="9">
    <location>
        <position position="107"/>
    </location>
</feature>
<dbReference type="GO" id="GO:0033818">
    <property type="term" value="F:beta-ketoacyl-acyl-carrier-protein synthase III activity"/>
    <property type="evidence" value="ECO:0007669"/>
    <property type="project" value="UniProtKB-EC"/>
</dbReference>
<organism evidence="12 13">
    <name type="scientific">Allokutzneria oryzae</name>
    <dbReference type="NCBI Taxonomy" id="1378989"/>
    <lineage>
        <taxon>Bacteria</taxon>
        <taxon>Bacillati</taxon>
        <taxon>Actinomycetota</taxon>
        <taxon>Actinomycetes</taxon>
        <taxon>Pseudonocardiales</taxon>
        <taxon>Pseudonocardiaceae</taxon>
        <taxon>Allokutzneria</taxon>
    </lineage>
</organism>
<comment type="catalytic activity">
    <reaction evidence="9">
        <text>malonyl-[ACP] + acetyl-CoA + H(+) = 3-oxobutanoyl-[ACP] + CO2 + CoA</text>
        <dbReference type="Rhea" id="RHEA:12080"/>
        <dbReference type="Rhea" id="RHEA-COMP:9623"/>
        <dbReference type="Rhea" id="RHEA-COMP:9625"/>
        <dbReference type="ChEBI" id="CHEBI:15378"/>
        <dbReference type="ChEBI" id="CHEBI:16526"/>
        <dbReference type="ChEBI" id="CHEBI:57287"/>
        <dbReference type="ChEBI" id="CHEBI:57288"/>
        <dbReference type="ChEBI" id="CHEBI:78449"/>
        <dbReference type="ChEBI" id="CHEBI:78450"/>
        <dbReference type="EC" id="2.3.1.180"/>
    </reaction>
</comment>
<protein>
    <recommendedName>
        <fullName evidence="9">Beta-ketoacyl-[acyl-carrier-protein] synthase III</fullName>
        <shortName evidence="9">Beta-ketoacyl-ACP synthase III</shortName>
        <shortName evidence="9">KAS III</shortName>
        <ecNumber evidence="9">2.3.1.180</ecNumber>
    </recommendedName>
    <alternativeName>
        <fullName evidence="9">3-oxoacyl-[acyl-carrier-protein] synthase 3</fullName>
    </alternativeName>
    <alternativeName>
        <fullName evidence="9">3-oxoacyl-[acyl-carrier-protein] synthase III</fullName>
    </alternativeName>
</protein>
<evidence type="ECO:0000256" key="5">
    <source>
        <dbReference type="ARBA" id="ARBA00022832"/>
    </source>
</evidence>
<dbReference type="InterPro" id="IPR016039">
    <property type="entry name" value="Thiolase-like"/>
</dbReference>
<dbReference type="Gene3D" id="3.40.47.10">
    <property type="match status" value="1"/>
</dbReference>
<dbReference type="NCBIfam" id="TIGR00747">
    <property type="entry name" value="fabH"/>
    <property type="match status" value="1"/>
</dbReference>
<evidence type="ECO:0000256" key="4">
    <source>
        <dbReference type="ARBA" id="ARBA00022679"/>
    </source>
</evidence>
<dbReference type="InterPro" id="IPR013747">
    <property type="entry name" value="ACP_syn_III_C"/>
</dbReference>
<keyword evidence="3 9" id="KW-0444">Lipid biosynthesis</keyword>
<keyword evidence="5 9" id="KW-0276">Fatty acid metabolism</keyword>
<dbReference type="InterPro" id="IPR004655">
    <property type="entry name" value="FabH"/>
</dbReference>
<keyword evidence="8 9" id="KW-0012">Acyltransferase</keyword>
<dbReference type="Pfam" id="PF08545">
    <property type="entry name" value="ACP_syn_III"/>
    <property type="match status" value="1"/>
</dbReference>
<reference evidence="12 13" key="1">
    <citation type="submission" date="2024-09" db="EMBL/GenBank/DDBJ databases">
        <authorList>
            <person name="Sun Q."/>
            <person name="Mori K."/>
        </authorList>
    </citation>
    <scope>NUCLEOTIDE SEQUENCE [LARGE SCALE GENOMIC DNA]</scope>
    <source>
        <strain evidence="12 13">TBRC 7907</strain>
    </source>
</reference>
<dbReference type="PANTHER" id="PTHR34069">
    <property type="entry name" value="3-OXOACYL-[ACYL-CARRIER-PROTEIN] SYNTHASE 3"/>
    <property type="match status" value="1"/>
</dbReference>
<evidence type="ECO:0000256" key="3">
    <source>
        <dbReference type="ARBA" id="ARBA00022516"/>
    </source>
</evidence>
<evidence type="ECO:0000259" key="11">
    <source>
        <dbReference type="Pfam" id="PF08545"/>
    </source>
</evidence>
<feature type="active site" evidence="9">
    <location>
        <position position="238"/>
    </location>
</feature>
<proteinExistence type="inferred from homology"/>
<keyword evidence="9" id="KW-0511">Multifunctional enzyme</keyword>
<feature type="domain" description="Beta-ketoacyl-[acyl-carrier-protein] synthase III N-terminal" evidence="11">
    <location>
        <begin position="101"/>
        <end position="181"/>
    </location>
</feature>
<evidence type="ECO:0000313" key="13">
    <source>
        <dbReference type="Proteomes" id="UP001589693"/>
    </source>
</evidence>
<feature type="active site" evidence="9">
    <location>
        <position position="268"/>
    </location>
</feature>
<dbReference type="PANTHER" id="PTHR34069:SF2">
    <property type="entry name" value="BETA-KETOACYL-[ACYL-CARRIER-PROTEIN] SYNTHASE III"/>
    <property type="match status" value="1"/>
</dbReference>
<comment type="domain">
    <text evidence="9">The last Arg residue of the ACP-binding site is essential for the weak association between ACP/AcpP and FabH.</text>
</comment>
<dbReference type="EMBL" id="JBHLZU010000032">
    <property type="protein sequence ID" value="MFB9909055.1"/>
    <property type="molecule type" value="Genomic_DNA"/>
</dbReference>
<keyword evidence="13" id="KW-1185">Reference proteome</keyword>
<evidence type="ECO:0000256" key="7">
    <source>
        <dbReference type="ARBA" id="ARBA00023160"/>
    </source>
</evidence>
<keyword evidence="2 9" id="KW-0963">Cytoplasm</keyword>
<gene>
    <name evidence="9" type="primary">fabH</name>
    <name evidence="12" type="ORF">ACFFQA_34385</name>
</gene>
<comment type="caution">
    <text evidence="12">The sequence shown here is derived from an EMBL/GenBank/DDBJ whole genome shotgun (WGS) entry which is preliminary data.</text>
</comment>
<comment type="similarity">
    <text evidence="1 9">Belongs to the thiolase-like superfamily. FabH family.</text>
</comment>
<accession>A0ABV6A799</accession>
<sequence length="321" mass="32960">MLTGLGSCLPLGVVSNAELALTVDTSDEWVRTRTGISARRHVSESVDVMDLATAAGRNALIAAELASVDALVLATSTPRRPCPAGAPEIASRLGLGPIPAFDVMAMCSGFLYALSTAAGLISAGVAQSVLVVAAETYSRILNPDDRATAVIFGDGAGAAVLRRGEPDEPGALLAMDLGSDGSRSDLIHVPGSGGEGPYLVMEGRKVYRQAIEKISASSMRVIKDCGWATEDVDLLVPHQANARIVQAVAQRLGIAEERTVCAIAEVGNTAAASIPLALSTAMGSGALAPGHRTVLTAFGGGLTWGSAALIWPRVRSVHSEL</sequence>
<comment type="function">
    <text evidence="9">Catalyzes the condensation reaction of fatty acid synthesis by the addition to an acyl acceptor of two carbons from malonyl-ACP. Catalyzes the first condensation reaction which initiates fatty acid synthesis and may therefore play a role in governing the total rate of fatty acid production. Possesses both acetoacetyl-ACP synthase and acetyl transacylase activities. Its substrate specificity determines the biosynthesis of branched-chain and/or straight-chain of fatty acids.</text>
</comment>
<comment type="subunit">
    <text evidence="9">Homodimer.</text>
</comment>
<comment type="pathway">
    <text evidence="9">Lipid metabolism; fatty acid biosynthesis.</text>
</comment>
<dbReference type="SUPFAM" id="SSF53901">
    <property type="entry name" value="Thiolase-like"/>
    <property type="match status" value="1"/>
</dbReference>